<dbReference type="InterPro" id="IPR000182">
    <property type="entry name" value="GNAT_dom"/>
</dbReference>
<dbReference type="Gene3D" id="3.40.50.720">
    <property type="entry name" value="NAD(P)-binding Rossmann-like Domain"/>
    <property type="match status" value="1"/>
</dbReference>
<organism evidence="2 3">
    <name type="scientific">Bowdeniella nasicola</name>
    <dbReference type="NCBI Taxonomy" id="208480"/>
    <lineage>
        <taxon>Bacteria</taxon>
        <taxon>Bacillati</taxon>
        <taxon>Actinomycetota</taxon>
        <taxon>Actinomycetes</taxon>
        <taxon>Actinomycetales</taxon>
        <taxon>Actinomycetaceae</taxon>
        <taxon>Bowdeniella</taxon>
    </lineage>
</organism>
<dbReference type="PANTHER" id="PTHR42793">
    <property type="entry name" value="COA BINDING DOMAIN CONTAINING PROTEIN"/>
    <property type="match status" value="1"/>
</dbReference>
<gene>
    <name evidence="2" type="ORF">BSZ39_05850</name>
</gene>
<dbReference type="GO" id="GO:0016747">
    <property type="term" value="F:acyltransferase activity, transferring groups other than amino-acyl groups"/>
    <property type="evidence" value="ECO:0007669"/>
    <property type="project" value="InterPro"/>
</dbReference>
<evidence type="ECO:0000313" key="3">
    <source>
        <dbReference type="Proteomes" id="UP000185628"/>
    </source>
</evidence>
<dbReference type="Gene3D" id="3.40.50.261">
    <property type="entry name" value="Succinyl-CoA synthetase domains"/>
    <property type="match status" value="1"/>
</dbReference>
<dbReference type="Proteomes" id="UP000185628">
    <property type="component" value="Unassembled WGS sequence"/>
</dbReference>
<dbReference type="SUPFAM" id="SSF56059">
    <property type="entry name" value="Glutathione synthetase ATP-binding domain-like"/>
    <property type="match status" value="1"/>
</dbReference>
<dbReference type="Pfam" id="PF13607">
    <property type="entry name" value="Succ_CoA_lig"/>
    <property type="match status" value="1"/>
</dbReference>
<dbReference type="PROSITE" id="PS51186">
    <property type="entry name" value="GNAT"/>
    <property type="match status" value="1"/>
</dbReference>
<protein>
    <recommendedName>
        <fullName evidence="1">N-acetyltransferase domain-containing protein</fullName>
    </recommendedName>
</protein>
<keyword evidence="3" id="KW-1185">Reference proteome</keyword>
<dbReference type="Gene3D" id="3.40.630.30">
    <property type="match status" value="1"/>
</dbReference>
<feature type="domain" description="N-acetyltransferase" evidence="1">
    <location>
        <begin position="23"/>
        <end position="177"/>
    </location>
</feature>
<dbReference type="InterPro" id="IPR013815">
    <property type="entry name" value="ATP_grasp_subdomain_1"/>
</dbReference>
<dbReference type="Pfam" id="PF00583">
    <property type="entry name" value="Acetyltransf_1"/>
    <property type="match status" value="1"/>
</dbReference>
<dbReference type="OrthoDB" id="190266at2"/>
<name>A0A1Q5Q2R7_9ACTO</name>
<dbReference type="Pfam" id="PF13549">
    <property type="entry name" value="ATP-grasp_5"/>
    <property type="match status" value="1"/>
</dbReference>
<proteinExistence type="predicted"/>
<dbReference type="GO" id="GO:0005524">
    <property type="term" value="F:ATP binding"/>
    <property type="evidence" value="ECO:0007669"/>
    <property type="project" value="InterPro"/>
</dbReference>
<evidence type="ECO:0000259" key="1">
    <source>
        <dbReference type="PROSITE" id="PS51186"/>
    </source>
</evidence>
<dbReference type="RefSeq" id="WP_083602981.1">
    <property type="nucleotide sequence ID" value="NZ_MQVR01000026.1"/>
</dbReference>
<dbReference type="SUPFAM" id="SSF52210">
    <property type="entry name" value="Succinyl-CoA synthetase domains"/>
    <property type="match status" value="1"/>
</dbReference>
<dbReference type="Gene3D" id="3.30.1490.20">
    <property type="entry name" value="ATP-grasp fold, A domain"/>
    <property type="match status" value="1"/>
</dbReference>
<dbReference type="AlphaFoldDB" id="A0A1Q5Q2R7"/>
<dbReference type="EMBL" id="MQVR01000026">
    <property type="protein sequence ID" value="OKL54131.1"/>
    <property type="molecule type" value="Genomic_DNA"/>
</dbReference>
<dbReference type="InterPro" id="IPR016181">
    <property type="entry name" value="Acyl_CoA_acyltransferase"/>
</dbReference>
<dbReference type="PANTHER" id="PTHR42793:SF1">
    <property type="entry name" value="PEPTIDYL-LYSINE N-ACETYLTRANSFERASE PATZ"/>
    <property type="match status" value="1"/>
</dbReference>
<dbReference type="InterPro" id="IPR016102">
    <property type="entry name" value="Succinyl-CoA_synth-like"/>
</dbReference>
<dbReference type="InterPro" id="IPR032875">
    <property type="entry name" value="Succ_CoA_lig_flav_dom"/>
</dbReference>
<sequence>MASDVRYPSQWEADVVLRDGATMHIRPVTPADEEHFRSLHSGQSDSSIYYRFFAPRANLSEKDIADFLHVDQERDVSLALFEGRGENATMAAIGGFNTTRDSVAEVAFYVADSQHGRGLGSVLLDHLAAAAREVGVHTFEAFVLPQNRKMINVFKDAGYRLTTSLNDGVIEVLVDLRSTTEAWRVMMQREQHSEALAMEALMAPTGFVLVDEDGRLEPLEWRLASQGADVVAADTEDLAGRLALVACPTDRLSDILDGLGSRGVRATIVYSGHHIVDSETSLRLLRTARSHGMRLLGPASHGIVTADGIDLTLSESVPTGGDIDLFVQSAEVGIRLTSSFRRSGLALNTMVAAGHRLDISGNDTMQFWAAHPGHGPAVICLDTVGNARKFTRIARHLATQRPILALITPGAGSDMLPGHLVSTSAEGPRVLHHILDQSGIIATRSPRELVDLTRVLAQQGPPAGTRLGIISSSAALLTTITASAHRYGLEVTGSRDLDLVAPEIDQAALSDLQGACDAVVVALTALTASQAARLDDLCRELMATPPLVPWVAVLGGINDPPMTSVPLIEDTENAVALIARLAHAQVKRSQLADAQLIDIEGIQLTEARAFVHERADAEAVQLTQDESLELLACYGINALRAITATDEDTSVADARELGYPVVLKSSQKALRHRADLGGVVLDLSDDDAVVSAARRFVRRGEQSWDVQRMAPAGAACVISAWEDRLYGPVISFALAGDAEEILHDISYRIAPLTTADARHIIGEVKTAVRLRGYRGLPTLDEERLADLIGRISLLKDDLSDVSRIRLHPVIVGEEEVHVAGAEIWVQQRRRHDDARRALPTPNPDRAR</sequence>
<dbReference type="SUPFAM" id="SSF55729">
    <property type="entry name" value="Acyl-CoA N-acyltransferases (Nat)"/>
    <property type="match status" value="1"/>
</dbReference>
<reference evidence="3" key="1">
    <citation type="submission" date="2016-12" db="EMBL/GenBank/DDBJ databases">
        <authorList>
            <person name="Meng X."/>
        </authorList>
    </citation>
    <scope>NUCLEOTIDE SEQUENCE [LARGE SCALE GENOMIC DNA]</scope>
    <source>
        <strain evidence="3">DSM 19116</strain>
    </source>
</reference>
<accession>A0A1Q5Q2R7</accession>
<dbReference type="Gene3D" id="3.30.470.20">
    <property type="entry name" value="ATP-grasp fold, B domain"/>
    <property type="match status" value="1"/>
</dbReference>
<evidence type="ECO:0000313" key="2">
    <source>
        <dbReference type="EMBL" id="OKL54131.1"/>
    </source>
</evidence>
<comment type="caution">
    <text evidence="2">The sequence shown here is derived from an EMBL/GenBank/DDBJ whole genome shotgun (WGS) entry which is preliminary data.</text>
</comment>